<sequence>METTNSPKPNTRAILTYITLSLAYTQVGFSTTSISGFQAMHGFLAAYGHPDPISKTGYNMGTTPQQLAASFVNFGTILGMLASVPLRTFLSRRHGLWFACVVSVIGSGLQLKPSNVAGLYARRCVIGISNGLFLSFSKVYAVESAPAPYKTRVLRGFAVWLCAGSLLGAVTNNFTEKLRSSWAYKIPLTCHIAIPAALVVLLLFIPESPGWLVQKERVHEARSALAMLRNCGLPSDVVDKELLDMSVRVEAEHEIARGRTSPYLDIWRKENRTRTILCFALILSNSSSGIWLMLSYGTVMFQLAGVKQAFHASIYNNLANLLGTILGLYLLRKSSIQRRTMMMVGHFIPGLCVLVVAITLTVNPDAWWAKGVVLVLLILHGFFYFSFSGVVARPICEDILVEEGMKEETVRFGMVVNYVIAWLIAFTMPYFINPRELNWGPKVFYIWAASNIITALFFFFFLPDMKKITVAPTSKRDLQVDQRIENTDTLRSRSIQLILIHVYFSYLLVSLAVLMCLLESRAAHEN</sequence>
<organism evidence="8 9">
    <name type="scientific">Oculimacula yallundae</name>
    <dbReference type="NCBI Taxonomy" id="86028"/>
    <lineage>
        <taxon>Eukaryota</taxon>
        <taxon>Fungi</taxon>
        <taxon>Dikarya</taxon>
        <taxon>Ascomycota</taxon>
        <taxon>Pezizomycotina</taxon>
        <taxon>Leotiomycetes</taxon>
        <taxon>Helotiales</taxon>
        <taxon>Ploettnerulaceae</taxon>
        <taxon>Oculimacula</taxon>
    </lineage>
</organism>
<feature type="transmembrane region" description="Helical" evidence="6">
    <location>
        <begin position="153"/>
        <end position="170"/>
    </location>
</feature>
<evidence type="ECO:0000313" key="8">
    <source>
        <dbReference type="EMBL" id="KAL2060133.1"/>
    </source>
</evidence>
<evidence type="ECO:0000256" key="2">
    <source>
        <dbReference type="ARBA" id="ARBA00010992"/>
    </source>
</evidence>
<comment type="similarity">
    <text evidence="2">Belongs to the major facilitator superfamily. Sugar transporter (TC 2.A.1.1) family.</text>
</comment>
<keyword evidence="3 6" id="KW-0812">Transmembrane</keyword>
<feature type="transmembrane region" description="Helical" evidence="6">
    <location>
        <begin position="368"/>
        <end position="391"/>
    </location>
</feature>
<feature type="transmembrane region" description="Helical" evidence="6">
    <location>
        <begin position="343"/>
        <end position="362"/>
    </location>
</feature>
<dbReference type="InterPro" id="IPR050360">
    <property type="entry name" value="MFS_Sugar_Transporters"/>
</dbReference>
<comment type="subcellular location">
    <subcellularLocation>
        <location evidence="1">Membrane</location>
        <topology evidence="1">Multi-pass membrane protein</topology>
    </subcellularLocation>
</comment>
<evidence type="ECO:0000256" key="6">
    <source>
        <dbReference type="SAM" id="Phobius"/>
    </source>
</evidence>
<protein>
    <recommendedName>
        <fullName evidence="7">Major facilitator superfamily (MFS) profile domain-containing protein</fullName>
    </recommendedName>
</protein>
<evidence type="ECO:0000256" key="1">
    <source>
        <dbReference type="ARBA" id="ARBA00004141"/>
    </source>
</evidence>
<comment type="caution">
    <text evidence="8">The sequence shown here is derived from an EMBL/GenBank/DDBJ whole genome shotgun (WGS) entry which is preliminary data.</text>
</comment>
<feature type="transmembrane region" description="Helical" evidence="6">
    <location>
        <begin position="67"/>
        <end position="84"/>
    </location>
</feature>
<dbReference type="EMBL" id="JAZHXI010000024">
    <property type="protein sequence ID" value="KAL2060133.1"/>
    <property type="molecule type" value="Genomic_DNA"/>
</dbReference>
<feature type="transmembrane region" description="Helical" evidence="6">
    <location>
        <begin position="412"/>
        <end position="432"/>
    </location>
</feature>
<feature type="transmembrane region" description="Helical" evidence="6">
    <location>
        <begin position="497"/>
        <end position="518"/>
    </location>
</feature>
<feature type="domain" description="Major facilitator superfamily (MFS) profile" evidence="7">
    <location>
        <begin position="16"/>
        <end position="466"/>
    </location>
</feature>
<dbReference type="PANTHER" id="PTHR48022:SF10">
    <property type="entry name" value="MAJOR FACILITATOR SUPERFAMILY (MFS) PROFILE DOMAIN-CONTAINING PROTEIN"/>
    <property type="match status" value="1"/>
</dbReference>
<feature type="transmembrane region" description="Helical" evidence="6">
    <location>
        <begin position="276"/>
        <end position="294"/>
    </location>
</feature>
<dbReference type="SUPFAM" id="SSF103473">
    <property type="entry name" value="MFS general substrate transporter"/>
    <property type="match status" value="1"/>
</dbReference>
<dbReference type="InterPro" id="IPR036259">
    <property type="entry name" value="MFS_trans_sf"/>
</dbReference>
<feature type="transmembrane region" description="Helical" evidence="6">
    <location>
        <begin position="444"/>
        <end position="462"/>
    </location>
</feature>
<dbReference type="PROSITE" id="PS00217">
    <property type="entry name" value="SUGAR_TRANSPORT_2"/>
    <property type="match status" value="1"/>
</dbReference>
<dbReference type="InterPro" id="IPR005829">
    <property type="entry name" value="Sugar_transporter_CS"/>
</dbReference>
<dbReference type="PROSITE" id="PS50850">
    <property type="entry name" value="MFS"/>
    <property type="match status" value="1"/>
</dbReference>
<evidence type="ECO:0000256" key="5">
    <source>
        <dbReference type="ARBA" id="ARBA00023136"/>
    </source>
</evidence>
<feature type="transmembrane region" description="Helical" evidence="6">
    <location>
        <begin position="314"/>
        <end position="331"/>
    </location>
</feature>
<name>A0ABR4BR13_9HELO</name>
<evidence type="ECO:0000256" key="3">
    <source>
        <dbReference type="ARBA" id="ARBA00022692"/>
    </source>
</evidence>
<dbReference type="PANTHER" id="PTHR48022">
    <property type="entry name" value="PLASTIDIC GLUCOSE TRANSPORTER 4"/>
    <property type="match status" value="1"/>
</dbReference>
<evidence type="ECO:0000259" key="7">
    <source>
        <dbReference type="PROSITE" id="PS50850"/>
    </source>
</evidence>
<dbReference type="InterPro" id="IPR005828">
    <property type="entry name" value="MFS_sugar_transport-like"/>
</dbReference>
<accession>A0ABR4BR13</accession>
<gene>
    <name evidence="8" type="ORF">VTL71DRAFT_9955</name>
</gene>
<evidence type="ECO:0000313" key="9">
    <source>
        <dbReference type="Proteomes" id="UP001595075"/>
    </source>
</evidence>
<keyword evidence="9" id="KW-1185">Reference proteome</keyword>
<keyword evidence="5 6" id="KW-0472">Membrane</keyword>
<dbReference type="Pfam" id="PF00083">
    <property type="entry name" value="Sugar_tr"/>
    <property type="match status" value="1"/>
</dbReference>
<reference evidence="8 9" key="1">
    <citation type="journal article" date="2024" name="Commun. Biol.">
        <title>Comparative genomic analysis of thermophilic fungi reveals convergent evolutionary adaptations and gene losses.</title>
        <authorList>
            <person name="Steindorff A.S."/>
            <person name="Aguilar-Pontes M.V."/>
            <person name="Robinson A.J."/>
            <person name="Andreopoulos B."/>
            <person name="LaButti K."/>
            <person name="Kuo A."/>
            <person name="Mondo S."/>
            <person name="Riley R."/>
            <person name="Otillar R."/>
            <person name="Haridas S."/>
            <person name="Lipzen A."/>
            <person name="Grimwood J."/>
            <person name="Schmutz J."/>
            <person name="Clum A."/>
            <person name="Reid I.D."/>
            <person name="Moisan M.C."/>
            <person name="Butler G."/>
            <person name="Nguyen T.T.M."/>
            <person name="Dewar K."/>
            <person name="Conant G."/>
            <person name="Drula E."/>
            <person name="Henrissat B."/>
            <person name="Hansel C."/>
            <person name="Singer S."/>
            <person name="Hutchinson M.I."/>
            <person name="de Vries R.P."/>
            <person name="Natvig D.O."/>
            <person name="Powell A.J."/>
            <person name="Tsang A."/>
            <person name="Grigoriev I.V."/>
        </authorList>
    </citation>
    <scope>NUCLEOTIDE SEQUENCE [LARGE SCALE GENOMIC DNA]</scope>
    <source>
        <strain evidence="8 9">CBS 494.80</strain>
    </source>
</reference>
<evidence type="ECO:0000256" key="4">
    <source>
        <dbReference type="ARBA" id="ARBA00022989"/>
    </source>
</evidence>
<dbReference type="Gene3D" id="1.20.1250.20">
    <property type="entry name" value="MFS general substrate transporter like domains"/>
    <property type="match status" value="1"/>
</dbReference>
<dbReference type="Proteomes" id="UP001595075">
    <property type="component" value="Unassembled WGS sequence"/>
</dbReference>
<keyword evidence="4 6" id="KW-1133">Transmembrane helix</keyword>
<dbReference type="InterPro" id="IPR020846">
    <property type="entry name" value="MFS_dom"/>
</dbReference>
<feature type="transmembrane region" description="Helical" evidence="6">
    <location>
        <begin position="182"/>
        <end position="205"/>
    </location>
</feature>
<proteinExistence type="inferred from homology"/>